<proteinExistence type="predicted"/>
<feature type="compositionally biased region" description="Basic and acidic residues" evidence="1">
    <location>
        <begin position="123"/>
        <end position="140"/>
    </location>
</feature>
<evidence type="ECO:0000313" key="2">
    <source>
        <dbReference type="EMBL" id="KAF6065098.1"/>
    </source>
</evidence>
<feature type="compositionally biased region" description="Basic and acidic residues" evidence="1">
    <location>
        <begin position="1"/>
        <end position="11"/>
    </location>
</feature>
<evidence type="ECO:0000256" key="1">
    <source>
        <dbReference type="SAM" id="MobiDB-lite"/>
    </source>
</evidence>
<evidence type="ECO:0000313" key="3">
    <source>
        <dbReference type="Proteomes" id="UP000536275"/>
    </source>
</evidence>
<feature type="compositionally biased region" description="Basic and acidic residues" evidence="1">
    <location>
        <begin position="99"/>
        <end position="109"/>
    </location>
</feature>
<dbReference type="Proteomes" id="UP000536275">
    <property type="component" value="Unassembled WGS sequence"/>
</dbReference>
<protein>
    <submittedName>
        <fullName evidence="2">Uncharacterized protein</fullName>
    </submittedName>
</protein>
<dbReference type="EMBL" id="JABWAD010000059">
    <property type="protein sequence ID" value="KAF6065098.1"/>
    <property type="molecule type" value="Genomic_DNA"/>
</dbReference>
<gene>
    <name evidence="2" type="ORF">FOB64_004869</name>
</gene>
<accession>A0A8H6BUA2</accession>
<name>A0A8H6BUA2_CANAX</name>
<reference evidence="2 3" key="1">
    <citation type="submission" date="2020-03" db="EMBL/GenBank/DDBJ databases">
        <title>FDA dAtabase for Regulatory Grade micrObial Sequences (FDA-ARGOS): Supporting development and validation of Infectious Disease Dx tests.</title>
        <authorList>
            <person name="Campos J."/>
            <person name="Goldberg B."/>
            <person name="Tallon L."/>
            <person name="Sadzewicz L."/>
            <person name="Vavikolanu K."/>
            <person name="Mehta A."/>
            <person name="Aluvathingal J."/>
            <person name="Nadendla S."/>
            <person name="Nandy P."/>
            <person name="Geyer C."/>
            <person name="Yan Y."/>
            <person name="Sichtig H."/>
        </authorList>
    </citation>
    <scope>NUCLEOTIDE SEQUENCE [LARGE SCALE GENOMIC DNA]</scope>
    <source>
        <strain evidence="2 3">FDAARGOS_656</strain>
    </source>
</reference>
<feature type="region of interest" description="Disordered" evidence="1">
    <location>
        <begin position="1"/>
        <end position="149"/>
    </location>
</feature>
<dbReference type="AlphaFoldDB" id="A0A8H6BUA2"/>
<feature type="compositionally biased region" description="Polar residues" evidence="1">
    <location>
        <begin position="34"/>
        <end position="55"/>
    </location>
</feature>
<feature type="compositionally biased region" description="Basic and acidic residues" evidence="1">
    <location>
        <begin position="190"/>
        <end position="204"/>
    </location>
</feature>
<feature type="compositionally biased region" description="Low complexity" evidence="1">
    <location>
        <begin position="14"/>
        <end position="26"/>
    </location>
</feature>
<feature type="compositionally biased region" description="Low complexity" evidence="1">
    <location>
        <begin position="88"/>
        <end position="98"/>
    </location>
</feature>
<feature type="region of interest" description="Disordered" evidence="1">
    <location>
        <begin position="190"/>
        <end position="212"/>
    </location>
</feature>
<comment type="caution">
    <text evidence="2">The sequence shown here is derived from an EMBL/GenBank/DDBJ whole genome shotgun (WGS) entry which is preliminary data.</text>
</comment>
<organism evidence="2 3">
    <name type="scientific">Candida albicans</name>
    <name type="common">Yeast</name>
    <dbReference type="NCBI Taxonomy" id="5476"/>
    <lineage>
        <taxon>Eukaryota</taxon>
        <taxon>Fungi</taxon>
        <taxon>Dikarya</taxon>
        <taxon>Ascomycota</taxon>
        <taxon>Saccharomycotina</taxon>
        <taxon>Pichiomycetes</taxon>
        <taxon>Debaryomycetaceae</taxon>
        <taxon>Candida/Lodderomyces clade</taxon>
        <taxon>Candida</taxon>
    </lineage>
</organism>
<sequence length="438" mass="49350">MSETKLKRTFKEPSTTVSVTSTNVSNKIDPDNEVANNSSSSTQAKRNGLSDSVHSTPHKRVPKLEDTTSKKVFAELSNKTVEKKSENESSSSSSINKSDTSKKREESKASSEILTKPKHHFRRAENKNPDNGGRNKDKENLSSLSSNSNSLPQQLFKIQATVPQTTAIVVDPGNDTVPSNIPSDKEAIDAAKSEKETNKYEHQSIDATSNEQAVSLSEDSFPMATTIMMSSLPRKRKWPSSLKSLFCINSIVESNKIEYEESGVCDLQKLPEISTQYRLKEINGFGVLSTTQSLTPANQQIYQKLVATGLELSLEFCRYLEILNERSIKQDIKDSFSIQFGRIHSGLPFTTNHTNSDATKEELLHIGELFDEVFNNNNTVWIANKFEYNSFGRKFRKAIVETLESDYQIRISHRRDLFPRQMIAASLFQWKKNIHLPE</sequence>
<feature type="compositionally biased region" description="Basic and acidic residues" evidence="1">
    <location>
        <begin position="62"/>
        <end position="73"/>
    </location>
</feature>